<dbReference type="EMBL" id="JALLPJ020000301">
    <property type="protein sequence ID" value="KAL3796079.1"/>
    <property type="molecule type" value="Genomic_DNA"/>
</dbReference>
<evidence type="ECO:0000313" key="4">
    <source>
        <dbReference type="Proteomes" id="UP001530400"/>
    </source>
</evidence>
<comment type="caution">
    <text evidence="3">The sequence shown here is derived from an EMBL/GenBank/DDBJ whole genome shotgun (WGS) entry which is preliminary data.</text>
</comment>
<keyword evidence="2" id="KW-0472">Membrane</keyword>
<feature type="transmembrane region" description="Helical" evidence="2">
    <location>
        <begin position="20"/>
        <end position="37"/>
    </location>
</feature>
<reference evidence="3 4" key="1">
    <citation type="submission" date="2024-10" db="EMBL/GenBank/DDBJ databases">
        <title>Updated reference genomes for cyclostephanoid diatoms.</title>
        <authorList>
            <person name="Roberts W.R."/>
            <person name="Alverson A.J."/>
        </authorList>
    </citation>
    <scope>NUCLEOTIDE SEQUENCE [LARGE SCALE GENOMIC DNA]</scope>
    <source>
        <strain evidence="3 4">AJA010-31</strain>
    </source>
</reference>
<evidence type="ECO:0000256" key="1">
    <source>
        <dbReference type="SAM" id="MobiDB-lite"/>
    </source>
</evidence>
<keyword evidence="2" id="KW-1133">Transmembrane helix</keyword>
<feature type="region of interest" description="Disordered" evidence="1">
    <location>
        <begin position="55"/>
        <end position="101"/>
    </location>
</feature>
<proteinExistence type="predicted"/>
<sequence>MSGISGGTARALNSRRRSKGLQAFAVLLACLGLYSLVTNVNPGRLQHFQVSYLEGQEDPPSNAGTALGEDDSEANNEPSYSPTNEPSYFPTNSPVEPIKTDFNEARPQCPIEKEGQSLAIDTLQSSEFYEQRCELLKQHMSGHWNHYFSSYDNITTVIQNDPSIEQIAFPMTDEMLNDASIRLMHFPEEMDWLQRKGMSNFDMQCRYDTEAVGISYLSPIGNQCGCGMSEFQPTFSYWSYEDNNSSDLVDGEGNYKFMKNSPSVRLARRFAMRNQTVCFVGDSVDWQLYNGFKNNLHRAETLHKKKCGSSFLNISSTEYPAQYSTNGTMEDRKHRKRMGDGFWMLMNQVRETTVLFHDTLDEFRFRYLQHYKYAPWTYEYMNSCDVIMMNQALHYRLPLPNEELSNDVMAAITYLANYTATNDKVAIWRSALPVHFDTPTGHYHDNPVACVSHNDTYILQEGNELQEYTKVHKQAFAELCQTDTSSCGQLTHTCTVDTKSTDLFTVHAFWVANNMTEELELHENDEAIVTGTIHNWPLFDLFNTPMWHASLYVPGCCDCTHFCYIPALFEEAFKRLDLILSAVTSSHPGN</sequence>
<keyword evidence="2" id="KW-0812">Transmembrane</keyword>
<keyword evidence="4" id="KW-1185">Reference proteome</keyword>
<feature type="compositionally biased region" description="Polar residues" evidence="1">
    <location>
        <begin position="75"/>
        <end position="94"/>
    </location>
</feature>
<dbReference type="AlphaFoldDB" id="A0ABD3Q835"/>
<dbReference type="Proteomes" id="UP001530400">
    <property type="component" value="Unassembled WGS sequence"/>
</dbReference>
<accession>A0ABD3Q835</accession>
<gene>
    <name evidence="3" type="ORF">ACHAWO_003235</name>
</gene>
<name>A0ABD3Q835_9STRA</name>
<evidence type="ECO:0000256" key="2">
    <source>
        <dbReference type="SAM" id="Phobius"/>
    </source>
</evidence>
<protein>
    <submittedName>
        <fullName evidence="3">Uncharacterized protein</fullName>
    </submittedName>
</protein>
<evidence type="ECO:0000313" key="3">
    <source>
        <dbReference type="EMBL" id="KAL3796079.1"/>
    </source>
</evidence>
<organism evidence="3 4">
    <name type="scientific">Cyclotella atomus</name>
    <dbReference type="NCBI Taxonomy" id="382360"/>
    <lineage>
        <taxon>Eukaryota</taxon>
        <taxon>Sar</taxon>
        <taxon>Stramenopiles</taxon>
        <taxon>Ochrophyta</taxon>
        <taxon>Bacillariophyta</taxon>
        <taxon>Coscinodiscophyceae</taxon>
        <taxon>Thalassiosirophycidae</taxon>
        <taxon>Stephanodiscales</taxon>
        <taxon>Stephanodiscaceae</taxon>
        <taxon>Cyclotella</taxon>
    </lineage>
</organism>